<name>A0AA37BQS2_9ARCH</name>
<comment type="cofactor">
    <cofactor evidence="3">
        <name>Fe cation</name>
        <dbReference type="ChEBI" id="CHEBI:24875"/>
    </cofactor>
    <text evidence="3">Binds 2 iron ions per subunit.</text>
</comment>
<evidence type="ECO:0000256" key="3">
    <source>
        <dbReference type="PIRSR" id="PIRSR000355-2"/>
    </source>
</evidence>
<feature type="binding site" evidence="3">
    <location>
        <position position="225"/>
    </location>
    <ligand>
        <name>Fe cation</name>
        <dbReference type="ChEBI" id="CHEBI:24875"/>
        <label>2</label>
    </ligand>
</feature>
<dbReference type="InterPro" id="IPR009078">
    <property type="entry name" value="Ferritin-like_SF"/>
</dbReference>
<dbReference type="CDD" id="cd01049">
    <property type="entry name" value="RNRR2"/>
    <property type="match status" value="1"/>
</dbReference>
<feature type="binding site" evidence="3">
    <location>
        <position position="121"/>
    </location>
    <ligand>
        <name>Fe cation</name>
        <dbReference type="ChEBI" id="CHEBI:24875"/>
        <label>2</label>
    </ligand>
</feature>
<dbReference type="InterPro" id="IPR000358">
    <property type="entry name" value="RNR_small_fam"/>
</dbReference>
<reference evidence="4" key="2">
    <citation type="submission" date="2022-09" db="EMBL/GenBank/DDBJ databases">
        <authorList>
            <person name="Sun Q."/>
            <person name="Ohkuma M."/>
        </authorList>
    </citation>
    <scope>NUCLEOTIDE SEQUENCE</scope>
    <source>
        <strain evidence="4">JCM 13583</strain>
    </source>
</reference>
<dbReference type="Pfam" id="PF00268">
    <property type="entry name" value="Ribonuc_red_sm"/>
    <property type="match status" value="1"/>
</dbReference>
<dbReference type="PANTHER" id="PTHR23409:SF18">
    <property type="entry name" value="RIBONUCLEOSIDE-DIPHOSPHATE REDUCTASE SUBUNIT M2"/>
    <property type="match status" value="1"/>
</dbReference>
<keyword evidence="3" id="KW-0479">Metal-binding</keyword>
<dbReference type="Proteomes" id="UP000632195">
    <property type="component" value="Unassembled WGS sequence"/>
</dbReference>
<evidence type="ECO:0000313" key="4">
    <source>
        <dbReference type="EMBL" id="GGM67962.1"/>
    </source>
</evidence>
<dbReference type="InterPro" id="IPR033909">
    <property type="entry name" value="RNR_small"/>
</dbReference>
<dbReference type="AlphaFoldDB" id="A0AA37BQS2"/>
<reference evidence="4" key="1">
    <citation type="journal article" date="2014" name="Int. J. Syst. Evol. Microbiol.">
        <title>Complete genome sequence of Corynebacterium casei LMG S-19264T (=DSM 44701T), isolated from a smear-ripened cheese.</title>
        <authorList>
            <consortium name="US DOE Joint Genome Institute (JGI-PGF)"/>
            <person name="Walter F."/>
            <person name="Albersmeier A."/>
            <person name="Kalinowski J."/>
            <person name="Ruckert C."/>
        </authorList>
    </citation>
    <scope>NUCLEOTIDE SEQUENCE</scope>
    <source>
        <strain evidence="4">JCM 13583</strain>
    </source>
</reference>
<gene>
    <name evidence="4" type="primary">nrdF</name>
    <name evidence="4" type="ORF">GCM10007108_02480</name>
</gene>
<comment type="similarity">
    <text evidence="1">Belongs to the ribonucleoside diphosphate reductase small chain family.</text>
</comment>
<feature type="binding site" evidence="3">
    <location>
        <position position="188"/>
    </location>
    <ligand>
        <name>Fe cation</name>
        <dbReference type="ChEBI" id="CHEBI:24875"/>
        <label>2</label>
    </ligand>
</feature>
<protein>
    <submittedName>
        <fullName evidence="4">Ribonucleoside-diphosphate reductase subunit beta</fullName>
    </submittedName>
</protein>
<keyword evidence="3" id="KW-0408">Iron</keyword>
<accession>A0AA37BQS2</accession>
<dbReference type="NCBIfam" id="NF007184">
    <property type="entry name" value="PRK09614.1-3"/>
    <property type="match status" value="1"/>
</dbReference>
<dbReference type="GO" id="GO:0046872">
    <property type="term" value="F:metal ion binding"/>
    <property type="evidence" value="ECO:0007669"/>
    <property type="project" value="UniProtKB-KW"/>
</dbReference>
<evidence type="ECO:0000256" key="1">
    <source>
        <dbReference type="ARBA" id="ARBA00009303"/>
    </source>
</evidence>
<proteinExistence type="inferred from homology"/>
<feature type="active site" evidence="2">
    <location>
        <position position="128"/>
    </location>
</feature>
<feature type="binding site" evidence="3">
    <location>
        <position position="222"/>
    </location>
    <ligand>
        <name>Fe cation</name>
        <dbReference type="ChEBI" id="CHEBI:24875"/>
        <label>2</label>
    </ligand>
</feature>
<evidence type="ECO:0000256" key="2">
    <source>
        <dbReference type="PIRSR" id="PIRSR000355-1"/>
    </source>
</evidence>
<dbReference type="GO" id="GO:0016491">
    <property type="term" value="F:oxidoreductase activity"/>
    <property type="evidence" value="ECO:0007669"/>
    <property type="project" value="InterPro"/>
</dbReference>
<sequence length="354" mass="41236">MIYMMQMKRLFNPDGSRDLSQQSLIGGNTTNLLEFAHCKYPWAEALYKKMRGFFWIPDEVPLGDDKKQFPNLTEAEQEAYKKTLSFLIFLDSIQIDNLGALASYITAPEVTACLKAQAFFETIHAQSYDYLLTSVVDSLTREEVYTMWKDDEHLLRRNKFITDLYEEFIFNPTEENFVKSCMADFLLEGVYFYSGFAFFYALGRQDKMGGTVSLIRLIQRDENTHLALFTNIIRTLREERPELFDERMVRELLGMVTTAVSHEIAWGQYVTHNQILGLTDALIDRYIKYLGNIRCRSIDLPEPYPEVKEHPMPWVDTFASMNMTKTDFFERRVTNYVKSGSSLNFNRLRPPGEG</sequence>
<dbReference type="GO" id="GO:0009263">
    <property type="term" value="P:deoxyribonucleotide biosynthetic process"/>
    <property type="evidence" value="ECO:0007669"/>
    <property type="project" value="InterPro"/>
</dbReference>
<dbReference type="Gene3D" id="1.10.620.20">
    <property type="entry name" value="Ribonucleotide Reductase, subunit A"/>
    <property type="match status" value="1"/>
</dbReference>
<dbReference type="InterPro" id="IPR012348">
    <property type="entry name" value="RNR-like"/>
</dbReference>
<dbReference type="SUPFAM" id="SSF47240">
    <property type="entry name" value="Ferritin-like"/>
    <property type="match status" value="1"/>
</dbReference>
<keyword evidence="5" id="KW-1185">Reference proteome</keyword>
<dbReference type="PIRSF" id="PIRSF000355">
    <property type="entry name" value="NrdB"/>
    <property type="match status" value="1"/>
</dbReference>
<feature type="binding site" evidence="3">
    <location>
        <position position="124"/>
    </location>
    <ligand>
        <name>Fe cation</name>
        <dbReference type="ChEBI" id="CHEBI:24875"/>
        <label>1</label>
    </ligand>
</feature>
<feature type="binding site" evidence="3">
    <location>
        <position position="121"/>
    </location>
    <ligand>
        <name>Fe cation</name>
        <dbReference type="ChEBI" id="CHEBI:24875"/>
        <label>1</label>
    </ligand>
</feature>
<evidence type="ECO:0000313" key="5">
    <source>
        <dbReference type="Proteomes" id="UP000632195"/>
    </source>
</evidence>
<organism evidence="4 5">
    <name type="scientific">Thermogymnomonas acidicola</name>
    <dbReference type="NCBI Taxonomy" id="399579"/>
    <lineage>
        <taxon>Archaea</taxon>
        <taxon>Methanobacteriati</taxon>
        <taxon>Thermoplasmatota</taxon>
        <taxon>Thermoplasmata</taxon>
        <taxon>Thermoplasmatales</taxon>
        <taxon>Thermogymnomonas</taxon>
    </lineage>
</organism>
<dbReference type="EMBL" id="BMNY01000001">
    <property type="protein sequence ID" value="GGM67962.1"/>
    <property type="molecule type" value="Genomic_DNA"/>
</dbReference>
<dbReference type="PANTHER" id="PTHR23409">
    <property type="entry name" value="RIBONUCLEOSIDE-DIPHOSPHATE REDUCTASE SMALL CHAIN"/>
    <property type="match status" value="1"/>
</dbReference>
<feature type="binding site" evidence="3">
    <location>
        <position position="91"/>
    </location>
    <ligand>
        <name>Fe cation</name>
        <dbReference type="ChEBI" id="CHEBI:24875"/>
        <label>1</label>
    </ligand>
</feature>
<comment type="caution">
    <text evidence="4">The sequence shown here is derived from an EMBL/GenBank/DDBJ whole genome shotgun (WGS) entry which is preliminary data.</text>
</comment>